<evidence type="ECO:0000313" key="2">
    <source>
        <dbReference type="Proteomes" id="UP000254821"/>
    </source>
</evidence>
<proteinExistence type="predicted"/>
<accession>A0A377PP03</accession>
<reference evidence="1 2" key="1">
    <citation type="submission" date="2018-06" db="EMBL/GenBank/DDBJ databases">
        <authorList>
            <consortium name="Pathogen Informatics"/>
            <person name="Doyle S."/>
        </authorList>
    </citation>
    <scope>NUCLEOTIDE SEQUENCE [LARGE SCALE GENOMIC DNA]</scope>
    <source>
        <strain evidence="1 2">NCTC8105</strain>
    </source>
</reference>
<organism evidence="1 2">
    <name type="scientific">Hafnia alvei</name>
    <dbReference type="NCBI Taxonomy" id="569"/>
    <lineage>
        <taxon>Bacteria</taxon>
        <taxon>Pseudomonadati</taxon>
        <taxon>Pseudomonadota</taxon>
        <taxon>Gammaproteobacteria</taxon>
        <taxon>Enterobacterales</taxon>
        <taxon>Hafniaceae</taxon>
        <taxon>Hafnia</taxon>
    </lineage>
</organism>
<protein>
    <submittedName>
        <fullName evidence="1">DNA gyrase inhibitor YacG</fullName>
    </submittedName>
</protein>
<dbReference type="Proteomes" id="UP000254821">
    <property type="component" value="Unassembled WGS sequence"/>
</dbReference>
<gene>
    <name evidence="1" type="primary">yacG</name>
    <name evidence="1" type="ORF">NCTC8105_04086</name>
</gene>
<sequence>MTDETMTVNCPICGKSVIWGRAKPISPFLLQALPADWTLANGPMKRNAFRAIQIFQKAMTGVKSCNALTGVGFAYAI</sequence>
<name>A0A377PP03_HAFAL</name>
<dbReference type="EMBL" id="UGHP01000001">
    <property type="protein sequence ID" value="STQ81889.1"/>
    <property type="molecule type" value="Genomic_DNA"/>
</dbReference>
<dbReference type="AlphaFoldDB" id="A0A377PP03"/>
<evidence type="ECO:0000313" key="1">
    <source>
        <dbReference type="EMBL" id="STQ81889.1"/>
    </source>
</evidence>